<evidence type="ECO:0000313" key="10">
    <source>
        <dbReference type="EMBL" id="CAD7662954.1"/>
    </source>
</evidence>
<feature type="domain" description="Cytochrome b561" evidence="9">
    <location>
        <begin position="167"/>
        <end position="256"/>
    </location>
</feature>
<evidence type="ECO:0000256" key="4">
    <source>
        <dbReference type="ARBA" id="ARBA00022982"/>
    </source>
</evidence>
<dbReference type="PROSITE" id="PS50939">
    <property type="entry name" value="CYTOCHROME_B561"/>
    <property type="match status" value="1"/>
</dbReference>
<dbReference type="SMART" id="SM00664">
    <property type="entry name" value="DoH"/>
    <property type="match status" value="1"/>
</dbReference>
<keyword evidence="5 7" id="KW-1133">Transmembrane helix</keyword>
<evidence type="ECO:0008006" key="12">
    <source>
        <dbReference type="Google" id="ProtNLM"/>
    </source>
</evidence>
<protein>
    <recommendedName>
        <fullName evidence="12">Ferric-chelate reductase 1</fullName>
    </recommendedName>
</protein>
<dbReference type="GO" id="GO:0099072">
    <property type="term" value="P:regulation of postsynaptic membrane neurotransmitter receptor levels"/>
    <property type="evidence" value="ECO:0007669"/>
    <property type="project" value="TreeGrafter"/>
</dbReference>
<keyword evidence="11" id="KW-1185">Reference proteome</keyword>
<evidence type="ECO:0000313" key="11">
    <source>
        <dbReference type="Proteomes" id="UP000728032"/>
    </source>
</evidence>
<dbReference type="Pfam" id="PF03351">
    <property type="entry name" value="DOMON"/>
    <property type="match status" value="1"/>
</dbReference>
<evidence type="ECO:0000256" key="1">
    <source>
        <dbReference type="ARBA" id="ARBA00004370"/>
    </source>
</evidence>
<dbReference type="PANTHER" id="PTHR46902:SF1">
    <property type="entry name" value="DOMON DOMAIN-CONTAINING PROTEIN FRRS1L"/>
    <property type="match status" value="1"/>
</dbReference>
<feature type="domain" description="DOMON" evidence="8">
    <location>
        <begin position="32"/>
        <end position="161"/>
    </location>
</feature>
<evidence type="ECO:0000256" key="2">
    <source>
        <dbReference type="ARBA" id="ARBA00022448"/>
    </source>
</evidence>
<dbReference type="PROSITE" id="PS50836">
    <property type="entry name" value="DOMON"/>
    <property type="match status" value="1"/>
</dbReference>
<dbReference type="Gene3D" id="1.20.120.1770">
    <property type="match status" value="1"/>
</dbReference>
<dbReference type="OrthoDB" id="6505314at2759"/>
<accession>A0A7R9QZN8</accession>
<feature type="transmembrane region" description="Helical" evidence="7">
    <location>
        <begin position="205"/>
        <end position="225"/>
    </location>
</feature>
<keyword evidence="3 7" id="KW-0812">Transmembrane</keyword>
<organism evidence="10">
    <name type="scientific">Oppiella nova</name>
    <dbReference type="NCBI Taxonomy" id="334625"/>
    <lineage>
        <taxon>Eukaryota</taxon>
        <taxon>Metazoa</taxon>
        <taxon>Ecdysozoa</taxon>
        <taxon>Arthropoda</taxon>
        <taxon>Chelicerata</taxon>
        <taxon>Arachnida</taxon>
        <taxon>Acari</taxon>
        <taxon>Acariformes</taxon>
        <taxon>Sarcoptiformes</taxon>
        <taxon>Oribatida</taxon>
        <taxon>Brachypylina</taxon>
        <taxon>Oppioidea</taxon>
        <taxon>Oppiidae</taxon>
        <taxon>Oppiella</taxon>
    </lineage>
</organism>
<dbReference type="InterPro" id="IPR006593">
    <property type="entry name" value="Cyt_b561/ferric_Rdtase_TM"/>
</dbReference>
<evidence type="ECO:0000256" key="7">
    <source>
        <dbReference type="SAM" id="Phobius"/>
    </source>
</evidence>
<evidence type="ECO:0000256" key="6">
    <source>
        <dbReference type="ARBA" id="ARBA00023136"/>
    </source>
</evidence>
<sequence length="256" mass="28397">MPSPLLAAYKRCADNERLCFGIKGEEDCVDTNDCTVLYSSFANSESTGVLGTVEFELYWNRGTTSGDRYMALALSNDKKMGSDTVTECILDVSGIPRLAYGWTDGHDGAENIDTDTSIKELGHSFNSGIVYCRWSRVPVFTIKNTEFNLLNSSYYLLLAYGPLKPDGKNIDFHTQKKASSTSVNLQKNGILKGEPIDILIKLHGLFMIIGWLGCVSIAILIARHYKNSWPDSTLCGVKLWFAIHRTLMISGVVFII</sequence>
<evidence type="ECO:0000256" key="5">
    <source>
        <dbReference type="ARBA" id="ARBA00022989"/>
    </source>
</evidence>
<dbReference type="PANTHER" id="PTHR46902">
    <property type="entry name" value="DOMON DOMAIN-CONTAINING PROTEIN FRRS1L"/>
    <property type="match status" value="1"/>
</dbReference>
<dbReference type="EMBL" id="OC944917">
    <property type="protein sequence ID" value="CAD7662954.1"/>
    <property type="molecule type" value="Genomic_DNA"/>
</dbReference>
<comment type="subcellular location">
    <subcellularLocation>
        <location evidence="1">Membrane</location>
    </subcellularLocation>
</comment>
<dbReference type="EMBL" id="CAJPVJ010030092">
    <property type="protein sequence ID" value="CAG2180091.1"/>
    <property type="molecule type" value="Genomic_DNA"/>
</dbReference>
<dbReference type="GO" id="GO:1900449">
    <property type="term" value="P:regulation of glutamate receptor signaling pathway"/>
    <property type="evidence" value="ECO:0007669"/>
    <property type="project" value="InterPro"/>
</dbReference>
<dbReference type="InterPro" id="IPR042789">
    <property type="entry name" value="FRRS1L"/>
</dbReference>
<evidence type="ECO:0000259" key="8">
    <source>
        <dbReference type="PROSITE" id="PS50836"/>
    </source>
</evidence>
<reference evidence="10" key="1">
    <citation type="submission" date="2020-11" db="EMBL/GenBank/DDBJ databases">
        <authorList>
            <person name="Tran Van P."/>
        </authorList>
    </citation>
    <scope>NUCLEOTIDE SEQUENCE</scope>
</reference>
<keyword evidence="4" id="KW-0249">Electron transport</keyword>
<proteinExistence type="predicted"/>
<name>A0A7R9QZN8_9ACAR</name>
<dbReference type="InterPro" id="IPR005018">
    <property type="entry name" value="DOMON_domain"/>
</dbReference>
<gene>
    <name evidence="10" type="ORF">ONB1V03_LOCUS19514</name>
</gene>
<dbReference type="CDD" id="cd08760">
    <property type="entry name" value="Cyt_b561_FRRS1_like"/>
    <property type="match status" value="1"/>
</dbReference>
<evidence type="ECO:0000256" key="3">
    <source>
        <dbReference type="ARBA" id="ARBA00022692"/>
    </source>
</evidence>
<keyword evidence="2" id="KW-0813">Transport</keyword>
<dbReference type="GO" id="GO:0016020">
    <property type="term" value="C:membrane"/>
    <property type="evidence" value="ECO:0007669"/>
    <property type="project" value="UniProtKB-SubCell"/>
</dbReference>
<evidence type="ECO:0000259" key="9">
    <source>
        <dbReference type="PROSITE" id="PS50939"/>
    </source>
</evidence>
<keyword evidence="6 7" id="KW-0472">Membrane</keyword>
<dbReference type="Proteomes" id="UP000728032">
    <property type="component" value="Unassembled WGS sequence"/>
</dbReference>
<feature type="non-terminal residue" evidence="10">
    <location>
        <position position="1"/>
    </location>
</feature>
<dbReference type="AlphaFoldDB" id="A0A7R9QZN8"/>